<evidence type="ECO:0000256" key="2">
    <source>
        <dbReference type="SAM" id="MobiDB-lite"/>
    </source>
</evidence>
<dbReference type="KEGG" id="rsz:130501219"/>
<dbReference type="OrthoDB" id="427960at2759"/>
<feature type="domain" description="CCHC-type" evidence="3">
    <location>
        <begin position="66"/>
        <end position="81"/>
    </location>
</feature>
<dbReference type="InterPro" id="IPR001878">
    <property type="entry name" value="Znf_CCHC"/>
</dbReference>
<dbReference type="Proteomes" id="UP000504610">
    <property type="component" value="Unplaced"/>
</dbReference>
<keyword evidence="1" id="KW-0862">Zinc</keyword>
<evidence type="ECO:0000256" key="1">
    <source>
        <dbReference type="PROSITE-ProRule" id="PRU00047"/>
    </source>
</evidence>
<accession>A0A9W3CKQ8</accession>
<evidence type="ECO:0000313" key="4">
    <source>
        <dbReference type="Proteomes" id="UP000504610"/>
    </source>
</evidence>
<feature type="domain" description="CCHC-type" evidence="3">
    <location>
        <begin position="88"/>
        <end position="103"/>
    </location>
</feature>
<keyword evidence="1" id="KW-0863">Zinc-finger</keyword>
<dbReference type="Pfam" id="PF00098">
    <property type="entry name" value="zf-CCHC"/>
    <property type="match status" value="2"/>
</dbReference>
<dbReference type="GeneID" id="130501219"/>
<keyword evidence="1" id="KW-0479">Metal-binding</keyword>
<dbReference type="PROSITE" id="PS50158">
    <property type="entry name" value="ZF_CCHC"/>
    <property type="match status" value="2"/>
</dbReference>
<dbReference type="RefSeq" id="XP_056852086.1">
    <property type="nucleotide sequence ID" value="XM_056996106.1"/>
</dbReference>
<proteinExistence type="predicted"/>
<dbReference type="AlphaFoldDB" id="A0A9W3CKQ8"/>
<keyword evidence="4" id="KW-1185">Reference proteome</keyword>
<dbReference type="InterPro" id="IPR036875">
    <property type="entry name" value="Znf_CCHC_sf"/>
</dbReference>
<gene>
    <name evidence="5" type="primary">LOC130501219</name>
</gene>
<feature type="region of interest" description="Disordered" evidence="2">
    <location>
        <begin position="1"/>
        <end position="48"/>
    </location>
</feature>
<dbReference type="Gene3D" id="4.10.60.10">
    <property type="entry name" value="Zinc finger, CCHC-type"/>
    <property type="match status" value="2"/>
</dbReference>
<protein>
    <submittedName>
        <fullName evidence="5">Uncharacterized protein LOC130501219</fullName>
    </submittedName>
</protein>
<evidence type="ECO:0000313" key="5">
    <source>
        <dbReference type="RefSeq" id="XP_056852086.1"/>
    </source>
</evidence>
<dbReference type="GO" id="GO:0008270">
    <property type="term" value="F:zinc ion binding"/>
    <property type="evidence" value="ECO:0007669"/>
    <property type="project" value="UniProtKB-KW"/>
</dbReference>
<dbReference type="GO" id="GO:0003676">
    <property type="term" value="F:nucleic acid binding"/>
    <property type="evidence" value="ECO:0007669"/>
    <property type="project" value="InterPro"/>
</dbReference>
<reference evidence="5" key="1">
    <citation type="submission" date="2025-08" db="UniProtKB">
        <authorList>
            <consortium name="RefSeq"/>
        </authorList>
    </citation>
    <scope>IDENTIFICATION</scope>
    <source>
        <tissue evidence="5">Leaf</tissue>
    </source>
</reference>
<name>A0A9W3CKQ8_RAPSA</name>
<dbReference type="SUPFAM" id="SSF57756">
    <property type="entry name" value="Retrovirus zinc finger-like domains"/>
    <property type="match status" value="1"/>
</dbReference>
<dbReference type="SMART" id="SM00343">
    <property type="entry name" value="ZnF_C2HC"/>
    <property type="match status" value="2"/>
</dbReference>
<sequence length="150" mass="16284">MAMLETNLAEEAKHKVKSVVVAPGQSGDRKRKRDQAEEGKTSSGKPVCSKCGRNHYGECWRAMGACTRCGKMGHFARECPNVGGDRTCHTCGLKGHLKKDCPRQADGQNKNRSGGSRPDQNRGQTSTPRVYELSKDVEEAGPIKAITGKL</sequence>
<feature type="region of interest" description="Disordered" evidence="2">
    <location>
        <begin position="99"/>
        <end position="136"/>
    </location>
</feature>
<organism evidence="4 5">
    <name type="scientific">Raphanus sativus</name>
    <name type="common">Radish</name>
    <name type="synonym">Raphanus raphanistrum var. sativus</name>
    <dbReference type="NCBI Taxonomy" id="3726"/>
    <lineage>
        <taxon>Eukaryota</taxon>
        <taxon>Viridiplantae</taxon>
        <taxon>Streptophyta</taxon>
        <taxon>Embryophyta</taxon>
        <taxon>Tracheophyta</taxon>
        <taxon>Spermatophyta</taxon>
        <taxon>Magnoliopsida</taxon>
        <taxon>eudicotyledons</taxon>
        <taxon>Gunneridae</taxon>
        <taxon>Pentapetalae</taxon>
        <taxon>rosids</taxon>
        <taxon>malvids</taxon>
        <taxon>Brassicales</taxon>
        <taxon>Brassicaceae</taxon>
        <taxon>Brassiceae</taxon>
        <taxon>Raphanus</taxon>
    </lineage>
</organism>
<evidence type="ECO:0000259" key="3">
    <source>
        <dbReference type="PROSITE" id="PS50158"/>
    </source>
</evidence>